<dbReference type="InterPro" id="IPR012001">
    <property type="entry name" value="Thiamin_PyroP_enz_TPP-bd_dom"/>
</dbReference>
<dbReference type="InterPro" id="IPR045229">
    <property type="entry name" value="TPP_enz"/>
</dbReference>
<evidence type="ECO:0000313" key="5">
    <source>
        <dbReference type="EMBL" id="MER9404637.1"/>
    </source>
</evidence>
<dbReference type="SUPFAM" id="SSF52518">
    <property type="entry name" value="Thiamin diphosphate-binding fold (THDP-binding)"/>
    <property type="match status" value="2"/>
</dbReference>
<accession>A0ABV1YY04</accession>
<comment type="caution">
    <text evidence="5">The sequence shown here is derived from an EMBL/GenBank/DDBJ whole genome shotgun (WGS) entry which is preliminary data.</text>
</comment>
<proteinExistence type="inferred from homology"/>
<keyword evidence="2" id="KW-0786">Thiamine pyrophosphate</keyword>
<dbReference type="EMBL" id="JAMYQB010000007">
    <property type="protein sequence ID" value="MER9404637.1"/>
    <property type="molecule type" value="Genomic_DNA"/>
</dbReference>
<dbReference type="Pfam" id="PF02776">
    <property type="entry name" value="TPP_enzyme_N"/>
    <property type="match status" value="1"/>
</dbReference>
<evidence type="ECO:0000256" key="1">
    <source>
        <dbReference type="ARBA" id="ARBA00007812"/>
    </source>
</evidence>
<dbReference type="Gene3D" id="3.40.50.970">
    <property type="match status" value="2"/>
</dbReference>
<dbReference type="PANTHER" id="PTHR18968">
    <property type="entry name" value="THIAMINE PYROPHOSPHATE ENZYMES"/>
    <property type="match status" value="1"/>
</dbReference>
<dbReference type="NCBIfam" id="NF005760">
    <property type="entry name" value="PRK07586.1"/>
    <property type="match status" value="1"/>
</dbReference>
<evidence type="ECO:0000256" key="2">
    <source>
        <dbReference type="ARBA" id="ARBA00023052"/>
    </source>
</evidence>
<dbReference type="InterPro" id="IPR029061">
    <property type="entry name" value="THDP-binding"/>
</dbReference>
<dbReference type="Proteomes" id="UP001433071">
    <property type="component" value="Unassembled WGS sequence"/>
</dbReference>
<dbReference type="RefSeq" id="WP_352557672.1">
    <property type="nucleotide sequence ID" value="NZ_JAMYQB010000007.1"/>
</dbReference>
<dbReference type="Pfam" id="PF02775">
    <property type="entry name" value="TPP_enzyme_C"/>
    <property type="match status" value="1"/>
</dbReference>
<name>A0ABV1YY04_9HYPH</name>
<sequence>MNGADLLCDVLLANDVTVCFANPGTSEMHFVAALDRKPEMRCVLGLFEGVVTGAADGYARMTDRPAATLLHTGPGLANGLANMHNARRARSPMINIVGDHASYHLPLDAPLTSDIEGLAAPMSNWVGRVKGPADIVPAAEAAFRASLTPPGVTTLILPADAAWGEVDAISPGKVKLAPLPAVDMAAVRKVAEAIRAAPGRVGMVVRGQAARADALEIAGRIAATGGVRLFSEVLIARMQRGRGRFAPTRIPYPVDAATTTLRDIDVLVLVGAKEPVAFFAYPGKPGRLVPDNCQVLSLAAHGEDLKAALEALADELGIKPTQQFTAARAFPDAPTPSGRLTDDAIAVSVARKLPANAIVCDEAVTSARRFFALSAYAAPHDYMMGTGGSIGGGIPMATGAAIACPDRKVINLEADGSGMYTVQGLWTQAREKLDVVTIVFSNRTYAILHGEMTNVGVNSIGENARRMLDLDHPALDWIALANGMGVEAARADTCERFDALLDSALSRPGPFLIEAVI</sequence>
<keyword evidence="6" id="KW-1185">Reference proteome</keyword>
<protein>
    <submittedName>
        <fullName evidence="5">Acetolactate synthase large subunit</fullName>
    </submittedName>
</protein>
<evidence type="ECO:0000259" key="3">
    <source>
        <dbReference type="Pfam" id="PF02775"/>
    </source>
</evidence>
<evidence type="ECO:0000259" key="4">
    <source>
        <dbReference type="Pfam" id="PF02776"/>
    </source>
</evidence>
<dbReference type="CDD" id="cd02002">
    <property type="entry name" value="TPP_BFDC"/>
    <property type="match status" value="1"/>
</dbReference>
<comment type="similarity">
    <text evidence="1">Belongs to the TPP enzyme family.</text>
</comment>
<evidence type="ECO:0000313" key="6">
    <source>
        <dbReference type="Proteomes" id="UP001433071"/>
    </source>
</evidence>
<feature type="domain" description="Thiamine pyrophosphate enzyme TPP-binding" evidence="3">
    <location>
        <begin position="376"/>
        <end position="514"/>
    </location>
</feature>
<feature type="domain" description="Thiamine pyrophosphate enzyme N-terminal TPP-binding" evidence="4">
    <location>
        <begin position="1"/>
        <end position="106"/>
    </location>
</feature>
<organism evidence="5 6">
    <name type="scientific">Mesorhizobium caraganae</name>
    <dbReference type="NCBI Taxonomy" id="483206"/>
    <lineage>
        <taxon>Bacteria</taxon>
        <taxon>Pseudomonadati</taxon>
        <taxon>Pseudomonadota</taxon>
        <taxon>Alphaproteobacteria</taxon>
        <taxon>Hyphomicrobiales</taxon>
        <taxon>Phyllobacteriaceae</taxon>
        <taxon>Mesorhizobium</taxon>
    </lineage>
</organism>
<reference evidence="5 6" key="1">
    <citation type="journal article" date="2024" name="Proc. Natl. Acad. Sci. U.S.A.">
        <title>The evolutionary genomics of adaptation to stress in wild rhizobium bacteria.</title>
        <authorList>
            <person name="Kehlet-Delgado H."/>
            <person name="Montoya A.P."/>
            <person name="Jensen K.T."/>
            <person name="Wendlandt C.E."/>
            <person name="Dexheimer C."/>
            <person name="Roberts M."/>
            <person name="Torres Martinez L."/>
            <person name="Friesen M.L."/>
            <person name="Griffitts J.S."/>
            <person name="Porter S.S."/>
        </authorList>
    </citation>
    <scope>NUCLEOTIDE SEQUENCE [LARGE SCALE GENOMIC DNA]</scope>
    <source>
        <strain evidence="5 6">M0641</strain>
    </source>
</reference>
<gene>
    <name evidence="5" type="ORF">NKI36_11305</name>
</gene>
<dbReference type="CDD" id="cd07035">
    <property type="entry name" value="TPP_PYR_POX_like"/>
    <property type="match status" value="1"/>
</dbReference>
<dbReference type="PANTHER" id="PTHR18968:SF86">
    <property type="entry name" value="ACETOLACTATE SYNTHASE LARGE SUBUNIT ILVX-RELATED"/>
    <property type="match status" value="1"/>
</dbReference>
<dbReference type="InterPro" id="IPR011766">
    <property type="entry name" value="TPP_enzyme_TPP-bd"/>
</dbReference>